<proteinExistence type="predicted"/>
<dbReference type="EMBL" id="LGTZ01001081">
    <property type="protein sequence ID" value="OJD22380.1"/>
    <property type="molecule type" value="Genomic_DNA"/>
</dbReference>
<evidence type="ECO:0000313" key="2">
    <source>
        <dbReference type="Proteomes" id="UP000242791"/>
    </source>
</evidence>
<reference evidence="1 2" key="1">
    <citation type="submission" date="2015-08" db="EMBL/GenBank/DDBJ databases">
        <title>Emmonsia species relationships and genome sequence.</title>
        <authorList>
            <person name="Cuomo C.A."/>
            <person name="Schwartz I.S."/>
            <person name="Kenyon C."/>
            <person name="De Hoog G.S."/>
            <person name="Govender N.P."/>
            <person name="Botha A."/>
            <person name="Moreno L."/>
            <person name="De Vries M."/>
            <person name="Munoz J.F."/>
            <person name="Stielow J.B."/>
        </authorList>
    </citation>
    <scope>NUCLEOTIDE SEQUENCE [LARGE SCALE GENOMIC DNA]</scope>
    <source>
        <strain evidence="1 2">EI222</strain>
    </source>
</reference>
<protein>
    <submittedName>
        <fullName evidence="1">Uncharacterized protein</fullName>
    </submittedName>
</protein>
<keyword evidence="2" id="KW-1185">Reference proteome</keyword>
<accession>A0A1J9R2X8</accession>
<feature type="non-terminal residue" evidence="1">
    <location>
        <position position="1"/>
    </location>
</feature>
<gene>
    <name evidence="1" type="ORF">ACJ73_06275</name>
</gene>
<evidence type="ECO:0000313" key="1">
    <source>
        <dbReference type="EMBL" id="OJD22380.1"/>
    </source>
</evidence>
<dbReference type="AlphaFoldDB" id="A0A1J9R2X8"/>
<organism evidence="1 2">
    <name type="scientific">Blastomyces percursus</name>
    <dbReference type="NCBI Taxonomy" id="1658174"/>
    <lineage>
        <taxon>Eukaryota</taxon>
        <taxon>Fungi</taxon>
        <taxon>Dikarya</taxon>
        <taxon>Ascomycota</taxon>
        <taxon>Pezizomycotina</taxon>
        <taxon>Eurotiomycetes</taxon>
        <taxon>Eurotiomycetidae</taxon>
        <taxon>Onygenales</taxon>
        <taxon>Ajellomycetaceae</taxon>
        <taxon>Blastomyces</taxon>
    </lineage>
</organism>
<dbReference type="VEuPathDB" id="FungiDB:ACJ73_06275"/>
<sequence length="71" mass="8151">GHLHVAVKVYERDSTQAQRELHIFNQLNPIVTEHIGSTLVRTAMDNFDIQLTKRQTFMSYPITPCVEPGRT</sequence>
<dbReference type="OrthoDB" id="5979581at2759"/>
<name>A0A1J9R2X8_9EURO</name>
<comment type="caution">
    <text evidence="1">The sequence shown here is derived from an EMBL/GenBank/DDBJ whole genome shotgun (WGS) entry which is preliminary data.</text>
</comment>
<dbReference type="Proteomes" id="UP000242791">
    <property type="component" value="Unassembled WGS sequence"/>
</dbReference>